<sequence>MGSVADRAERWCWVTLVTKPSYLPGVIILAHTLDQHKSKYPLVVQYTESLGDKAVSALQEEAQNYGRLRPERVSLLLPRKEQTNTGSVAERFKDTFTKLRAFEVYKLGYTRAVFLDADMAIFRNPDDIFDCKLPGRAWLGATHACVCNLDHDSWAPAEWNKGNCAFTPLNHPDEVAAEITPVSRPTYRLLNGGMLLFYPSEELWNEMLQFFNTTDRLKTYQFPDQDFLADFYRDKWYPLSWKYNALKTMRYWHPRMWSDDKVVVLHYIVDKPWERQVSADGVAGHLGRDGATHEWWWSIYRQWRADREKTQPNSLVLGSMAELIDTEQPFTKAIPIPQEVGKPEDVS</sequence>
<dbReference type="STRING" id="86049.A0A1C1CPQ1"/>
<accession>A0A1C1CPQ1</accession>
<dbReference type="InterPro" id="IPR002495">
    <property type="entry name" value="Glyco_trans_8"/>
</dbReference>
<organism evidence="1 2">
    <name type="scientific">Cladophialophora carrionii</name>
    <dbReference type="NCBI Taxonomy" id="86049"/>
    <lineage>
        <taxon>Eukaryota</taxon>
        <taxon>Fungi</taxon>
        <taxon>Dikarya</taxon>
        <taxon>Ascomycota</taxon>
        <taxon>Pezizomycotina</taxon>
        <taxon>Eurotiomycetes</taxon>
        <taxon>Chaetothyriomycetidae</taxon>
        <taxon>Chaetothyriales</taxon>
        <taxon>Herpotrichiellaceae</taxon>
        <taxon>Cladophialophora</taxon>
    </lineage>
</organism>
<dbReference type="CDD" id="cd02537">
    <property type="entry name" value="GT8_Glycogenin"/>
    <property type="match status" value="1"/>
</dbReference>
<comment type="caution">
    <text evidence="1">The sequence shown here is derived from an EMBL/GenBank/DDBJ whole genome shotgun (WGS) entry which is preliminary data.</text>
</comment>
<proteinExistence type="predicted"/>
<dbReference type="EMBL" id="LGRB01000010">
    <property type="protein sequence ID" value="OCT50468.1"/>
    <property type="molecule type" value="Genomic_DNA"/>
</dbReference>
<protein>
    <submittedName>
        <fullName evidence="1">Glycosyl transferase</fullName>
    </submittedName>
</protein>
<dbReference type="eggNOG" id="KOG1950">
    <property type="taxonomic scope" value="Eukaryota"/>
</dbReference>
<keyword evidence="2" id="KW-1185">Reference proteome</keyword>
<evidence type="ECO:0000313" key="2">
    <source>
        <dbReference type="Proteomes" id="UP000094526"/>
    </source>
</evidence>
<dbReference type="InterPro" id="IPR029044">
    <property type="entry name" value="Nucleotide-diphossugar_trans"/>
</dbReference>
<dbReference type="GO" id="GO:0016757">
    <property type="term" value="F:glycosyltransferase activity"/>
    <property type="evidence" value="ECO:0007669"/>
    <property type="project" value="InterPro"/>
</dbReference>
<dbReference type="Gene3D" id="3.90.550.10">
    <property type="entry name" value="Spore Coat Polysaccharide Biosynthesis Protein SpsA, Chain A"/>
    <property type="match status" value="1"/>
</dbReference>
<gene>
    <name evidence="1" type="ORF">CLCR_07376</name>
</gene>
<dbReference type="OrthoDB" id="2014201at2759"/>
<name>A0A1C1CPQ1_9EURO</name>
<dbReference type="AlphaFoldDB" id="A0A1C1CPQ1"/>
<evidence type="ECO:0000313" key="1">
    <source>
        <dbReference type="EMBL" id="OCT50468.1"/>
    </source>
</evidence>
<dbReference type="VEuPathDB" id="FungiDB:CLCR_07376"/>
<dbReference type="VEuPathDB" id="FungiDB:G647_05536"/>
<keyword evidence="1" id="KW-0808">Transferase</keyword>
<dbReference type="Proteomes" id="UP000094526">
    <property type="component" value="Unassembled WGS sequence"/>
</dbReference>
<dbReference type="Pfam" id="PF01501">
    <property type="entry name" value="Glyco_transf_8"/>
    <property type="match status" value="1"/>
</dbReference>
<dbReference type="SUPFAM" id="SSF53448">
    <property type="entry name" value="Nucleotide-diphospho-sugar transferases"/>
    <property type="match status" value="1"/>
</dbReference>
<dbReference type="PANTHER" id="PTHR11183">
    <property type="entry name" value="GLYCOGENIN SUBFAMILY MEMBER"/>
    <property type="match status" value="1"/>
</dbReference>
<dbReference type="InterPro" id="IPR050587">
    <property type="entry name" value="GNT1/Glycosyltrans_8"/>
</dbReference>
<reference evidence="2" key="1">
    <citation type="submission" date="2015-07" db="EMBL/GenBank/DDBJ databases">
        <authorList>
            <person name="Teixeira M.M."/>
            <person name="Souza R.C."/>
            <person name="Almeida L.G."/>
            <person name="Vicente V.A."/>
            <person name="de Hoog S."/>
            <person name="Bocca A.L."/>
            <person name="de Almeida S.R."/>
            <person name="Vasconcelos A.T."/>
            <person name="Felipe M.S."/>
        </authorList>
    </citation>
    <scope>NUCLEOTIDE SEQUENCE [LARGE SCALE GENOMIC DNA]</scope>
    <source>
        <strain evidence="2">KSF</strain>
    </source>
</reference>